<comment type="similarity">
    <text evidence="10">Belongs to the EPSP synthase family. MurA subfamily.</text>
</comment>
<dbReference type="InterPro" id="IPR001986">
    <property type="entry name" value="Enolpyruvate_Tfrase_dom"/>
</dbReference>
<dbReference type="PANTHER" id="PTHR43783">
    <property type="entry name" value="UDP-N-ACETYLGLUCOSAMINE 1-CARBOXYVINYLTRANSFERASE"/>
    <property type="match status" value="1"/>
</dbReference>
<evidence type="ECO:0000256" key="9">
    <source>
        <dbReference type="ARBA" id="ARBA00023316"/>
    </source>
</evidence>
<dbReference type="SUPFAM" id="SSF55205">
    <property type="entry name" value="EPT/RTPC-like"/>
    <property type="match status" value="1"/>
</dbReference>
<evidence type="ECO:0000256" key="1">
    <source>
        <dbReference type="ARBA" id="ARBA00004496"/>
    </source>
</evidence>
<keyword evidence="5" id="KW-0808">Transferase</keyword>
<sequence>MYYLINVKALIYPVFVTDLQPPMATLLTQASGVSILADYVYSNWFQQIPELVHMGVKIRIEGRSVIIEPSELNAAKVEAPDLRAGVALVIAGLVVPEGVTELSGVEYIDRGYDHLVANLRNLGAEIWRHAEEG</sequence>
<evidence type="ECO:0000256" key="8">
    <source>
        <dbReference type="ARBA" id="ARBA00023306"/>
    </source>
</evidence>
<dbReference type="Pfam" id="PF00275">
    <property type="entry name" value="EPSP_synthase"/>
    <property type="match status" value="1"/>
</dbReference>
<evidence type="ECO:0000256" key="5">
    <source>
        <dbReference type="ARBA" id="ARBA00022679"/>
    </source>
</evidence>
<evidence type="ECO:0000256" key="7">
    <source>
        <dbReference type="ARBA" id="ARBA00022984"/>
    </source>
</evidence>
<gene>
    <name evidence="16" type="ORF">K7432_012586</name>
</gene>
<evidence type="ECO:0000313" key="16">
    <source>
        <dbReference type="EMBL" id="KAK9762041.1"/>
    </source>
</evidence>
<feature type="domain" description="Enolpyruvate transferase" evidence="15">
    <location>
        <begin position="5"/>
        <end position="118"/>
    </location>
</feature>
<evidence type="ECO:0000313" key="17">
    <source>
        <dbReference type="Proteomes" id="UP001479436"/>
    </source>
</evidence>
<dbReference type="Gene3D" id="3.65.10.10">
    <property type="entry name" value="Enolpyruvate transferase domain"/>
    <property type="match status" value="1"/>
</dbReference>
<accession>A0ABR2WKP1</accession>
<keyword evidence="7" id="KW-0573">Peptidoglycan synthesis</keyword>
<dbReference type="PANTHER" id="PTHR43783:SF2">
    <property type="entry name" value="UDP-N-ACETYLGLUCOSAMINE 1-CARBOXYVINYLTRANSFERASE 2"/>
    <property type="match status" value="1"/>
</dbReference>
<evidence type="ECO:0000256" key="11">
    <source>
        <dbReference type="ARBA" id="ARBA00039108"/>
    </source>
</evidence>
<evidence type="ECO:0000256" key="3">
    <source>
        <dbReference type="ARBA" id="ARBA00022490"/>
    </source>
</evidence>
<reference evidence="16 17" key="1">
    <citation type="submission" date="2023-04" db="EMBL/GenBank/DDBJ databases">
        <title>Genome of Basidiobolus ranarum AG-B5.</title>
        <authorList>
            <person name="Stajich J.E."/>
            <person name="Carter-House D."/>
            <person name="Gryganskyi A."/>
        </authorList>
    </citation>
    <scope>NUCLEOTIDE SEQUENCE [LARGE SCALE GENOMIC DNA]</scope>
    <source>
        <strain evidence="16 17">AG-B5</strain>
    </source>
</reference>
<keyword evidence="6" id="KW-0133">Cell shape</keyword>
<evidence type="ECO:0000256" key="12">
    <source>
        <dbReference type="ARBA" id="ARBA00039754"/>
    </source>
</evidence>
<keyword evidence="9" id="KW-0961">Cell wall biogenesis/degradation</keyword>
<keyword evidence="4" id="KW-0132">Cell division</keyword>
<evidence type="ECO:0000256" key="4">
    <source>
        <dbReference type="ARBA" id="ARBA00022618"/>
    </source>
</evidence>
<evidence type="ECO:0000256" key="6">
    <source>
        <dbReference type="ARBA" id="ARBA00022960"/>
    </source>
</evidence>
<evidence type="ECO:0000256" key="13">
    <source>
        <dbReference type="ARBA" id="ARBA00042842"/>
    </source>
</evidence>
<keyword evidence="3" id="KW-0963">Cytoplasm</keyword>
<evidence type="ECO:0000259" key="15">
    <source>
        <dbReference type="Pfam" id="PF00275"/>
    </source>
</evidence>
<dbReference type="InterPro" id="IPR013792">
    <property type="entry name" value="RNA3'P_cycl/enolpyr_Trfase_a/b"/>
</dbReference>
<name>A0ABR2WKP1_9FUNG</name>
<dbReference type="InterPro" id="IPR050068">
    <property type="entry name" value="MurA_subfamily"/>
</dbReference>
<comment type="caution">
    <text evidence="16">The sequence shown here is derived from an EMBL/GenBank/DDBJ whole genome shotgun (WGS) entry which is preliminary data.</text>
</comment>
<organism evidence="16 17">
    <name type="scientific">Basidiobolus ranarum</name>
    <dbReference type="NCBI Taxonomy" id="34480"/>
    <lineage>
        <taxon>Eukaryota</taxon>
        <taxon>Fungi</taxon>
        <taxon>Fungi incertae sedis</taxon>
        <taxon>Zoopagomycota</taxon>
        <taxon>Entomophthoromycotina</taxon>
        <taxon>Basidiobolomycetes</taxon>
        <taxon>Basidiobolales</taxon>
        <taxon>Basidiobolaceae</taxon>
        <taxon>Basidiobolus</taxon>
    </lineage>
</organism>
<comment type="catalytic activity">
    <reaction evidence="14">
        <text>phosphoenolpyruvate + UDP-N-acetyl-alpha-D-glucosamine = UDP-N-acetyl-3-O-(1-carboxyvinyl)-alpha-D-glucosamine + phosphate</text>
        <dbReference type="Rhea" id="RHEA:18681"/>
        <dbReference type="ChEBI" id="CHEBI:43474"/>
        <dbReference type="ChEBI" id="CHEBI:57705"/>
        <dbReference type="ChEBI" id="CHEBI:58702"/>
        <dbReference type="ChEBI" id="CHEBI:68483"/>
        <dbReference type="EC" id="2.5.1.7"/>
    </reaction>
</comment>
<dbReference type="EMBL" id="JASJQH010001115">
    <property type="protein sequence ID" value="KAK9762041.1"/>
    <property type="molecule type" value="Genomic_DNA"/>
</dbReference>
<evidence type="ECO:0000256" key="10">
    <source>
        <dbReference type="ARBA" id="ARBA00038367"/>
    </source>
</evidence>
<proteinExistence type="inferred from homology"/>
<evidence type="ECO:0000256" key="2">
    <source>
        <dbReference type="ARBA" id="ARBA00004752"/>
    </source>
</evidence>
<evidence type="ECO:0000256" key="14">
    <source>
        <dbReference type="ARBA" id="ARBA00047527"/>
    </source>
</evidence>
<keyword evidence="17" id="KW-1185">Reference proteome</keyword>
<dbReference type="Proteomes" id="UP001479436">
    <property type="component" value="Unassembled WGS sequence"/>
</dbReference>
<keyword evidence="8" id="KW-0131">Cell cycle</keyword>
<comment type="pathway">
    <text evidence="2">Cell wall biogenesis; peptidoglycan biosynthesis.</text>
</comment>
<comment type="subcellular location">
    <subcellularLocation>
        <location evidence="1">Cytoplasm</location>
    </subcellularLocation>
</comment>
<protein>
    <recommendedName>
        <fullName evidence="12">UDP-N-acetylglucosamine 1-carboxyvinyltransferase</fullName>
        <ecNumber evidence="11">2.5.1.7</ecNumber>
    </recommendedName>
    <alternativeName>
        <fullName evidence="13">UDP-N-acetylglucosamine enolpyruvyl transferase</fullName>
    </alternativeName>
</protein>
<dbReference type="InterPro" id="IPR036968">
    <property type="entry name" value="Enolpyruvate_Tfrase_sf"/>
</dbReference>
<dbReference type="EC" id="2.5.1.7" evidence="11"/>